<dbReference type="GO" id="GO:0016020">
    <property type="term" value="C:membrane"/>
    <property type="evidence" value="ECO:0007669"/>
    <property type="project" value="InterPro"/>
</dbReference>
<keyword evidence="2" id="KW-0964">Secreted</keyword>
<dbReference type="STRING" id="1423351.A0A074SJL1"/>
<evidence type="ECO:0000259" key="11">
    <source>
        <dbReference type="Pfam" id="PF00082"/>
    </source>
</evidence>
<evidence type="ECO:0000259" key="12">
    <source>
        <dbReference type="Pfam" id="PF02225"/>
    </source>
</evidence>
<dbReference type="InterPro" id="IPR010435">
    <property type="entry name" value="C5a/SBT2-like_Fn3"/>
</dbReference>
<evidence type="ECO:0000256" key="6">
    <source>
        <dbReference type="ARBA" id="ARBA00022825"/>
    </source>
</evidence>
<evidence type="ECO:0000256" key="5">
    <source>
        <dbReference type="ARBA" id="ARBA00022801"/>
    </source>
</evidence>
<dbReference type="InterPro" id="IPR036852">
    <property type="entry name" value="Peptidase_S8/S53_dom_sf"/>
</dbReference>
<dbReference type="InterPro" id="IPR023827">
    <property type="entry name" value="Peptidase_S8_Asp-AS"/>
</dbReference>
<dbReference type="GO" id="GO:0006508">
    <property type="term" value="P:proteolysis"/>
    <property type="evidence" value="ECO:0007669"/>
    <property type="project" value="UniProtKB-KW"/>
</dbReference>
<feature type="active site" description="Charge relay system" evidence="7 8">
    <location>
        <position position="519"/>
    </location>
</feature>
<dbReference type="PROSITE" id="PS00136">
    <property type="entry name" value="SUBTILASE_ASP"/>
    <property type="match status" value="1"/>
</dbReference>
<dbReference type="InterPro" id="IPR023828">
    <property type="entry name" value="Peptidase_S8_Ser-AS"/>
</dbReference>
<dbReference type="HOGENOM" id="CLU_003559_1_1_1"/>
<accession>A0A074SJL1</accession>
<dbReference type="GO" id="GO:0004252">
    <property type="term" value="F:serine-type endopeptidase activity"/>
    <property type="evidence" value="ECO:0007669"/>
    <property type="project" value="UniProtKB-UniRule"/>
</dbReference>
<dbReference type="PANTHER" id="PTHR43806:SF66">
    <property type="entry name" value="SERIN ENDOPEPTIDASE"/>
    <property type="match status" value="1"/>
</dbReference>
<evidence type="ECO:0000256" key="7">
    <source>
        <dbReference type="PIRSR" id="PIRSR615500-1"/>
    </source>
</evidence>
<dbReference type="Gene3D" id="3.40.50.200">
    <property type="entry name" value="Peptidase S8/S53 domain"/>
    <property type="match status" value="1"/>
</dbReference>
<feature type="chain" id="PRO_5001700170" evidence="10">
    <location>
        <begin position="17"/>
        <end position="906"/>
    </location>
</feature>
<evidence type="ECO:0000256" key="2">
    <source>
        <dbReference type="ARBA" id="ARBA00022512"/>
    </source>
</evidence>
<keyword evidence="4 10" id="KW-0732">Signal</keyword>
<dbReference type="Gene3D" id="3.50.30.30">
    <property type="match status" value="1"/>
</dbReference>
<keyword evidence="6 8" id="KW-0720">Serine protease</keyword>
<evidence type="ECO:0000256" key="9">
    <source>
        <dbReference type="RuleBase" id="RU003355"/>
    </source>
</evidence>
<feature type="domain" description="C5a peptidase/Subtilisin-like protease SBT2-like Fn3-like" evidence="13">
    <location>
        <begin position="596"/>
        <end position="699"/>
    </location>
</feature>
<protein>
    <submittedName>
        <fullName evidence="14">Minor extracellular protease vpr protein</fullName>
    </submittedName>
</protein>
<dbReference type="InterPro" id="IPR015500">
    <property type="entry name" value="Peptidase_S8_subtilisin-rel"/>
</dbReference>
<feature type="active site" description="Charge relay system" evidence="7 8">
    <location>
        <position position="212"/>
    </location>
</feature>
<sequence length="906" mass="96943">MRFTTSCLAVAQVVWATVNINSISRAPTARTVPNAFIVELSQGNHFKRGFASPHDELYHDLERRGVDWEVTKEYSNSLLTGAAIKLGSHADLVKLAEVAAVQFIAPIYLHPSPKPVFHQVMRTNVNGTPFDAFSTHAMTGVDKLHAEGYFGQGIKIGIIDSGVDYTHPSLGGAFGPGNKVIGGHDFVGDAYTGLPDAPPIPDPDPFDQCDGHGTHVAGIIGADPNSPWNISGVAYRSEINAYRVFGCAGASTDDIIIDALLRAHADGNDVINLSLGEPNGWTQSLSSIVASRIAREGRIVTIAAGNDGQFGAWYAASPATGLDVISVGSVDNSIVYQQNASVSNGRNISYQSIDALDIPDNLQLYATSTDINVTADACEPLPANTPDLSNYLVIIRRGTCLFSTKVNNTAARGGRFFLIYNNVDGPLIATSTGQYPSALISQADGIFLVREAIPRNMTVSFPNTSFTTENPAGGLVSRFTSYGPSYDMYLKPAIAAPGDSIPSTWPVNMGSWALSSGTSMASPFVAGAAALLLQVRGKNTTTARDARSIFQNAAVPVMRAVNTSLIPTAAQQGAGLLNVYRAVKNPASLFPAELLLNDTTYFKGRHTLVVRNGGTEAITFTFNHVPAGTINTITGIQADLGPLDLLDNVAAVTIEPVEIIVPAGSSASVNVTINPPTNLNASQFPVYSGYIRATGSDNSTLQSTYIGVAARLRDMKVIDNTDAYFGDVQLPVIMDALGNPVPPNGSAVFSLNASDAPILIHRLAAGSPLIRFDLVDSRVNFTSNQYHVKYKRQGSLVERLNVYAAPLKRSTWDWLFYNRVQTTGTFGSIPTLGVLYQDRYVPRNSAANTTTDGGYDVIPINRFANGTAIPNGRYRILFRALKITGDPDQEEDYETWTSPTVVVKRV</sequence>
<dbReference type="EMBL" id="AZST01000279">
    <property type="protein sequence ID" value="KEP50177.1"/>
    <property type="molecule type" value="Genomic_DNA"/>
</dbReference>
<evidence type="ECO:0000256" key="8">
    <source>
        <dbReference type="PROSITE-ProRule" id="PRU01240"/>
    </source>
</evidence>
<dbReference type="Pfam" id="PF00082">
    <property type="entry name" value="Peptidase_S8"/>
    <property type="match status" value="1"/>
</dbReference>
<dbReference type="InterPro" id="IPR022398">
    <property type="entry name" value="Peptidase_S8_His-AS"/>
</dbReference>
<dbReference type="Proteomes" id="UP000027456">
    <property type="component" value="Unassembled WGS sequence"/>
</dbReference>
<dbReference type="InterPro" id="IPR034187">
    <property type="entry name" value="Peptidases_S8_5"/>
</dbReference>
<proteinExistence type="inferred from homology"/>
<evidence type="ECO:0000259" key="13">
    <source>
        <dbReference type="Pfam" id="PF06280"/>
    </source>
</evidence>
<keyword evidence="15" id="KW-1185">Reference proteome</keyword>
<dbReference type="InterPro" id="IPR003137">
    <property type="entry name" value="PA_domain"/>
</dbReference>
<dbReference type="Pfam" id="PF06280">
    <property type="entry name" value="fn3_5"/>
    <property type="match status" value="1"/>
</dbReference>
<name>A0A074SJL1_9AGAM</name>
<evidence type="ECO:0000256" key="1">
    <source>
        <dbReference type="ARBA" id="ARBA00011073"/>
    </source>
</evidence>
<evidence type="ECO:0000256" key="4">
    <source>
        <dbReference type="ARBA" id="ARBA00022729"/>
    </source>
</evidence>
<keyword evidence="2" id="KW-0134">Cell wall</keyword>
<dbReference type="InterPro" id="IPR000209">
    <property type="entry name" value="Peptidase_S8/S53_dom"/>
</dbReference>
<dbReference type="PROSITE" id="PS00138">
    <property type="entry name" value="SUBTILASE_SER"/>
    <property type="match status" value="1"/>
</dbReference>
<gene>
    <name evidence="14" type="ORF">V565_085150</name>
</gene>
<organism evidence="14 15">
    <name type="scientific">Rhizoctonia solani 123E</name>
    <dbReference type="NCBI Taxonomy" id="1423351"/>
    <lineage>
        <taxon>Eukaryota</taxon>
        <taxon>Fungi</taxon>
        <taxon>Dikarya</taxon>
        <taxon>Basidiomycota</taxon>
        <taxon>Agaricomycotina</taxon>
        <taxon>Agaricomycetes</taxon>
        <taxon>Cantharellales</taxon>
        <taxon>Ceratobasidiaceae</taxon>
        <taxon>Rhizoctonia</taxon>
    </lineage>
</organism>
<feature type="domain" description="PA" evidence="12">
    <location>
        <begin position="374"/>
        <end position="445"/>
    </location>
</feature>
<dbReference type="CDD" id="cd07489">
    <property type="entry name" value="Peptidases_S8_5"/>
    <property type="match status" value="1"/>
</dbReference>
<keyword evidence="5 8" id="KW-0378">Hydrolase</keyword>
<dbReference type="AlphaFoldDB" id="A0A074SJL1"/>
<dbReference type="PRINTS" id="PR00723">
    <property type="entry name" value="SUBTILISIN"/>
</dbReference>
<dbReference type="PROSITE" id="PS51892">
    <property type="entry name" value="SUBTILASE"/>
    <property type="match status" value="1"/>
</dbReference>
<dbReference type="GO" id="GO:0005615">
    <property type="term" value="C:extracellular space"/>
    <property type="evidence" value="ECO:0007669"/>
    <property type="project" value="TreeGrafter"/>
</dbReference>
<reference evidence="14 15" key="1">
    <citation type="submission" date="2013-12" db="EMBL/GenBank/DDBJ databases">
        <authorList>
            <person name="Cubeta M."/>
            <person name="Pakala S."/>
            <person name="Fedorova N."/>
            <person name="Thomas E."/>
            <person name="Dean R."/>
            <person name="Jabaji S."/>
            <person name="Neate S."/>
            <person name="Toda T."/>
            <person name="Tavantzis S."/>
            <person name="Vilgalys R."/>
            <person name="Bharathan N."/>
            <person name="Pakala S."/>
            <person name="Losada L.S."/>
            <person name="Zafar N."/>
            <person name="Nierman W."/>
        </authorList>
    </citation>
    <scope>NUCLEOTIDE SEQUENCE [LARGE SCALE GENOMIC DNA]</scope>
    <source>
        <strain evidence="14 15">123E</strain>
    </source>
</reference>
<evidence type="ECO:0000256" key="10">
    <source>
        <dbReference type="SAM" id="SignalP"/>
    </source>
</evidence>
<dbReference type="SUPFAM" id="SSF52743">
    <property type="entry name" value="Subtilisin-like"/>
    <property type="match status" value="1"/>
</dbReference>
<dbReference type="Pfam" id="PF02225">
    <property type="entry name" value="PA"/>
    <property type="match status" value="1"/>
</dbReference>
<dbReference type="OrthoDB" id="206201at2759"/>
<feature type="signal peptide" evidence="10">
    <location>
        <begin position="1"/>
        <end position="16"/>
    </location>
</feature>
<keyword evidence="3 8" id="KW-0645">Protease</keyword>
<dbReference type="InterPro" id="IPR050131">
    <property type="entry name" value="Peptidase_S8_subtilisin-like"/>
</dbReference>
<comment type="caution">
    <text evidence="14">The sequence shown here is derived from an EMBL/GenBank/DDBJ whole genome shotgun (WGS) entry which is preliminary data.</text>
</comment>
<evidence type="ECO:0000313" key="14">
    <source>
        <dbReference type="EMBL" id="KEP50177.1"/>
    </source>
</evidence>
<dbReference type="PROSITE" id="PS00137">
    <property type="entry name" value="SUBTILASE_HIS"/>
    <property type="match status" value="1"/>
</dbReference>
<comment type="similarity">
    <text evidence="1 8 9">Belongs to the peptidase S8 family.</text>
</comment>
<evidence type="ECO:0000313" key="15">
    <source>
        <dbReference type="Proteomes" id="UP000027456"/>
    </source>
</evidence>
<evidence type="ECO:0000256" key="3">
    <source>
        <dbReference type="ARBA" id="ARBA00022670"/>
    </source>
</evidence>
<feature type="active site" description="Charge relay system" evidence="7 8">
    <location>
        <position position="160"/>
    </location>
</feature>
<feature type="domain" description="Peptidase S8/S53" evidence="11">
    <location>
        <begin position="151"/>
        <end position="563"/>
    </location>
</feature>
<dbReference type="PANTHER" id="PTHR43806">
    <property type="entry name" value="PEPTIDASE S8"/>
    <property type="match status" value="1"/>
</dbReference>